<name>A0A8C4YZ09_GADMO</name>
<reference evidence="31" key="3">
    <citation type="submission" date="2025-09" db="UniProtKB">
        <authorList>
            <consortium name="Ensembl"/>
        </authorList>
    </citation>
    <scope>IDENTIFICATION</scope>
</reference>
<evidence type="ECO:0000256" key="27">
    <source>
        <dbReference type="SAM" id="MobiDB-lite"/>
    </source>
</evidence>
<dbReference type="PANTHER" id="PTHR23167:SF35">
    <property type="entry name" value="[F-ACTIN]-MONOOXYGENASE MICAL1"/>
    <property type="match status" value="1"/>
</dbReference>
<feature type="compositionally biased region" description="Low complexity" evidence="27">
    <location>
        <begin position="898"/>
        <end position="909"/>
    </location>
</feature>
<dbReference type="EC" id="1.6.3.1" evidence="6"/>
<feature type="region of interest" description="Disordered" evidence="27">
    <location>
        <begin position="738"/>
        <end position="986"/>
    </location>
</feature>
<proteinExistence type="inferred from homology"/>
<feature type="compositionally biased region" description="Basic and acidic residues" evidence="27">
    <location>
        <begin position="854"/>
        <end position="868"/>
    </location>
</feature>
<dbReference type="GeneTree" id="ENSGT00940000159117"/>
<dbReference type="SUPFAM" id="SSF51905">
    <property type="entry name" value="FAD/NAD(P)-binding domain"/>
    <property type="match status" value="1"/>
</dbReference>
<dbReference type="GO" id="GO:0120501">
    <property type="term" value="F:F-actin monooxygenase activity"/>
    <property type="evidence" value="ECO:0007669"/>
    <property type="project" value="UniProtKB-EC"/>
</dbReference>
<comment type="cofactor">
    <cofactor evidence="1">
        <name>FAD</name>
        <dbReference type="ChEBI" id="CHEBI:57692"/>
    </cofactor>
</comment>
<comment type="similarity">
    <text evidence="5">Belongs to the Mical family.</text>
</comment>
<reference evidence="31" key="2">
    <citation type="submission" date="2025-08" db="UniProtKB">
        <authorList>
            <consortium name="Ensembl"/>
        </authorList>
    </citation>
    <scope>IDENTIFICATION</scope>
</reference>
<dbReference type="Proteomes" id="UP000694546">
    <property type="component" value="Chromosome 1"/>
</dbReference>
<evidence type="ECO:0000259" key="28">
    <source>
        <dbReference type="PROSITE" id="PS50021"/>
    </source>
</evidence>
<feature type="compositionally biased region" description="Pro residues" evidence="27">
    <location>
        <begin position="824"/>
        <end position="833"/>
    </location>
</feature>
<evidence type="ECO:0000256" key="9">
    <source>
        <dbReference type="ARBA" id="ARBA00022630"/>
    </source>
</evidence>
<keyword evidence="20" id="KW-0009">Actin-binding</keyword>
<sequence length="1171" mass="131569">MANQEPTDPSHALFDLFVTAESCRDVQQHFSALCEQLQVDPKDYRVFYSKLKERLNYWKAKDLWKEIDKRASHKDYQQRKACAENKCLVLGAGPCGLRAAVELALLGAQVLVVEKRASFSRNNVLHLWPYTIYDLRGLGAKKLYGRLCTGTLDHISIRQLQLILLKVALVLGVEVLTAVEFQGLEEPSGDKGWTAKLHPNPHPTLAFEFDVFISAGGGSFLPDGFKQKELRATLAIGITANFTNRHTAAEAQVAEISGVARIYNQKFFHDLLTQTGIDLENIVYYKDDTHYFVMTAKKESLLKKGVIKQDYSDAEQLLARENVDHDALWRYAYEAANFSTNRQLPELEFATNPAGRPDVAMFDFTCMHRAEHASLVRERRGKKLLMGLVGDSLVEPFWPLGTGIARGFFAAFDTAWMVRSWGLGIPCLQVLAERESIYQLLSQTDPGNTKNNYTSYSIRPSTRYRHVNLSAIQVHQLRLYFWGGSPICLPHVNVFPVLVPDSAGGVEDLLRWCQKNTAGYAGVEVKDFTLSWTSGLALCALIHHFRPQLIDMSSLNESNAVHNHQLAMDLLERELSISPVMAASAMASSGLIDKLSMVLYLTQVHDVLTKNKKEPADVLDLPKPLTLPRLLSAVYFLSKLKHNSLQRPKVSPLFTQHMVSPLYQGSSEDCYSCGQRLYLLARVNAMGKFFHRDCFTCHKCGHPLRLGGYTFHQTTGGWATIDPSHFAGTFYCELHSEHLGPANGSEDSSDEVDSGPTRPHPVQGDQHQTIPGPIGNPQSPAKPPHATGMVAPIEEEEEEKEKTTMPNASPPTPMPRVSKKNHPSPQPSTPVPKPRTLHLVTPLADDEDPGGSPEHQDRRSLCQKDSRPKQSLRKLQLSEEEKCQLVNLQSFSADSDSETPGGSSSCSSSSEEEEEEDYWSGSTLQRGKRNRRCIRRKEEPGGQAKTRVRSKVSPRDPQLSVLTPHPGRVGDTNTQPFHLPAQPSDPVEAEKLELRKMRTLERRAKMTELQRFRNAQSIQRRLEEIEVTFKELEEKGVVLERALRGEPGSGGSPEMIEQWIQLVHEKNAVDSEESDLMVASRQLELEDQQGMLELELRKYKELSDSEKTAEQQAEEERILQQRMEVVDMRDSLVAFLDEKRQVVSGCFVELQDARASAYWFIAQPGLQPIRE</sequence>
<keyword evidence="9" id="KW-0285">Flavoprotein</keyword>
<evidence type="ECO:0000256" key="4">
    <source>
        <dbReference type="ARBA" id="ARBA00004608"/>
    </source>
</evidence>
<evidence type="ECO:0000256" key="21">
    <source>
        <dbReference type="ARBA" id="ARBA00023212"/>
    </source>
</evidence>
<keyword evidence="19" id="KW-0472">Membrane</keyword>
<evidence type="ECO:0000259" key="29">
    <source>
        <dbReference type="PROSITE" id="PS50023"/>
    </source>
</evidence>
<evidence type="ECO:0000256" key="10">
    <source>
        <dbReference type="ARBA" id="ARBA00022723"/>
    </source>
</evidence>
<evidence type="ECO:0000256" key="13">
    <source>
        <dbReference type="ARBA" id="ARBA00022833"/>
    </source>
</evidence>
<evidence type="ECO:0000256" key="25">
    <source>
        <dbReference type="PROSITE-ProRule" id="PRU00125"/>
    </source>
</evidence>
<dbReference type="InterPro" id="IPR002938">
    <property type="entry name" value="FAD-bd"/>
</dbReference>
<comment type="catalytic activity">
    <reaction evidence="23">
        <text>NADPH + O2 + H(+) = H2O2 + NADP(+)</text>
        <dbReference type="Rhea" id="RHEA:11260"/>
        <dbReference type="ChEBI" id="CHEBI:15378"/>
        <dbReference type="ChEBI" id="CHEBI:15379"/>
        <dbReference type="ChEBI" id="CHEBI:16240"/>
        <dbReference type="ChEBI" id="CHEBI:57783"/>
        <dbReference type="ChEBI" id="CHEBI:58349"/>
        <dbReference type="EC" id="1.6.3.1"/>
    </reaction>
</comment>
<feature type="domain" description="Calponin-homology (CH)" evidence="28">
    <location>
        <begin position="503"/>
        <end position="606"/>
    </location>
</feature>
<dbReference type="InterPro" id="IPR057494">
    <property type="entry name" value="Rossman_Mical"/>
</dbReference>
<evidence type="ECO:0000256" key="5">
    <source>
        <dbReference type="ARBA" id="ARBA00008223"/>
    </source>
</evidence>
<comment type="catalytic activity">
    <reaction evidence="24">
        <text>L-methionyl-[F-actin] + NADPH + O2 + H(+) = L-methionyl-(R)-S-oxide-[F-actin] + NADP(+) + H2O</text>
        <dbReference type="Rhea" id="RHEA:51308"/>
        <dbReference type="Rhea" id="RHEA-COMP:12953"/>
        <dbReference type="Rhea" id="RHEA-COMP:12956"/>
        <dbReference type="ChEBI" id="CHEBI:15377"/>
        <dbReference type="ChEBI" id="CHEBI:15378"/>
        <dbReference type="ChEBI" id="CHEBI:15379"/>
        <dbReference type="ChEBI" id="CHEBI:16044"/>
        <dbReference type="ChEBI" id="CHEBI:45764"/>
        <dbReference type="ChEBI" id="CHEBI:57783"/>
        <dbReference type="ChEBI" id="CHEBI:58349"/>
        <dbReference type="EC" id="1.14.13.225"/>
    </reaction>
</comment>
<dbReference type="CDD" id="cd22198">
    <property type="entry name" value="CH_MICAL_EHBP-like"/>
    <property type="match status" value="1"/>
</dbReference>
<keyword evidence="8" id="KW-0963">Cytoplasm</keyword>
<feature type="compositionally biased region" description="Basic residues" evidence="27">
    <location>
        <begin position="926"/>
        <end position="935"/>
    </location>
</feature>
<evidence type="ECO:0000256" key="8">
    <source>
        <dbReference type="ARBA" id="ARBA00022490"/>
    </source>
</evidence>
<reference evidence="31" key="1">
    <citation type="submission" date="2019-07" db="EMBL/GenBank/DDBJ databases">
        <authorList>
            <consortium name="Wellcome Sanger Institute Data Sharing"/>
        </authorList>
    </citation>
    <scope>NUCLEOTIDE SEQUENCE [LARGE SCALE GENOMIC DNA]</scope>
</reference>
<accession>A0A8C4YZ09</accession>
<dbReference type="Pfam" id="PF25413">
    <property type="entry name" value="Rossman_Mical"/>
    <property type="match status" value="1"/>
</dbReference>
<keyword evidence="32" id="KW-1185">Reference proteome</keyword>
<evidence type="ECO:0000256" key="12">
    <source>
        <dbReference type="ARBA" id="ARBA00022827"/>
    </source>
</evidence>
<evidence type="ECO:0000256" key="1">
    <source>
        <dbReference type="ARBA" id="ARBA00001974"/>
    </source>
</evidence>
<evidence type="ECO:0000256" key="19">
    <source>
        <dbReference type="ARBA" id="ARBA00023136"/>
    </source>
</evidence>
<dbReference type="GO" id="GO:0003779">
    <property type="term" value="F:actin binding"/>
    <property type="evidence" value="ECO:0007669"/>
    <property type="project" value="UniProtKB-KW"/>
</dbReference>
<dbReference type="PROSITE" id="PS51848">
    <property type="entry name" value="BMERB"/>
    <property type="match status" value="1"/>
</dbReference>
<keyword evidence="18 26" id="KW-0175">Coiled coil</keyword>
<dbReference type="GO" id="GO:0030496">
    <property type="term" value="C:midbody"/>
    <property type="evidence" value="ECO:0007669"/>
    <property type="project" value="UniProtKB-SubCell"/>
</dbReference>
<evidence type="ECO:0000256" key="24">
    <source>
        <dbReference type="ARBA" id="ARBA00049522"/>
    </source>
</evidence>
<dbReference type="InterPro" id="IPR036872">
    <property type="entry name" value="CH_dom_sf"/>
</dbReference>
<dbReference type="Ensembl" id="ENSGMOT00000003854.2">
    <property type="protein sequence ID" value="ENSGMOP00000003740.2"/>
    <property type="gene ID" value="ENSGMOG00000019183.2"/>
</dbReference>
<dbReference type="InterPro" id="IPR022735">
    <property type="entry name" value="bMERB_dom"/>
</dbReference>
<dbReference type="GO" id="GO:0071949">
    <property type="term" value="F:FAD binding"/>
    <property type="evidence" value="ECO:0007669"/>
    <property type="project" value="InterPro"/>
</dbReference>
<evidence type="ECO:0000256" key="15">
    <source>
        <dbReference type="ARBA" id="ARBA00023002"/>
    </source>
</evidence>
<feature type="domain" description="BMERB" evidence="30">
    <location>
        <begin position="1005"/>
        <end position="1141"/>
    </location>
</feature>
<evidence type="ECO:0000259" key="30">
    <source>
        <dbReference type="PROSITE" id="PS51848"/>
    </source>
</evidence>
<evidence type="ECO:0000256" key="23">
    <source>
        <dbReference type="ARBA" id="ARBA00048762"/>
    </source>
</evidence>
<dbReference type="GO" id="GO:0046872">
    <property type="term" value="F:metal ion binding"/>
    <property type="evidence" value="ECO:0007669"/>
    <property type="project" value="UniProtKB-KW"/>
</dbReference>
<dbReference type="Pfam" id="PF12130">
    <property type="entry name" value="bMERB_dom"/>
    <property type="match status" value="1"/>
</dbReference>
<feature type="domain" description="LIM zinc-binding" evidence="29">
    <location>
        <begin position="668"/>
        <end position="742"/>
    </location>
</feature>
<keyword evidence="14" id="KW-0521">NADP</keyword>
<dbReference type="PROSITE" id="PS00478">
    <property type="entry name" value="LIM_DOMAIN_1"/>
    <property type="match status" value="1"/>
</dbReference>
<evidence type="ECO:0000256" key="26">
    <source>
        <dbReference type="SAM" id="Coils"/>
    </source>
</evidence>
<dbReference type="GO" id="GO:0005856">
    <property type="term" value="C:cytoskeleton"/>
    <property type="evidence" value="ECO:0007669"/>
    <property type="project" value="UniProtKB-SubCell"/>
</dbReference>
<comment type="subcellular location">
    <subcellularLocation>
        <location evidence="3">Cytoplasm</location>
        <location evidence="3">Cytoskeleton</location>
    </subcellularLocation>
    <subcellularLocation>
        <location evidence="4">Endosome membrane</location>
    </subcellularLocation>
    <subcellularLocation>
        <location evidence="2">Midbody</location>
    </subcellularLocation>
</comment>
<dbReference type="GO" id="GO:0016174">
    <property type="term" value="F:NAD(P)H oxidase H2O2-forming activity"/>
    <property type="evidence" value="ECO:0007669"/>
    <property type="project" value="UniProtKB-EC"/>
</dbReference>
<evidence type="ECO:0000256" key="20">
    <source>
        <dbReference type="ARBA" id="ARBA00023203"/>
    </source>
</evidence>
<keyword evidence="17 25" id="KW-0440">LIM domain</keyword>
<dbReference type="InterPro" id="IPR050540">
    <property type="entry name" value="F-actin_Monoox_Mical"/>
</dbReference>
<keyword evidence="10 25" id="KW-0479">Metal-binding</keyword>
<dbReference type="PANTHER" id="PTHR23167">
    <property type="entry name" value="CALPONIN HOMOLOGY DOMAIN-CONTAINING PROTEIN DDB_G0272472-RELATED"/>
    <property type="match status" value="1"/>
</dbReference>
<evidence type="ECO:0000313" key="32">
    <source>
        <dbReference type="Proteomes" id="UP000694546"/>
    </source>
</evidence>
<evidence type="ECO:0000256" key="6">
    <source>
        <dbReference type="ARBA" id="ARBA00012698"/>
    </source>
</evidence>
<dbReference type="InterPro" id="IPR036188">
    <property type="entry name" value="FAD/NAD-bd_sf"/>
</dbReference>
<evidence type="ECO:0000256" key="11">
    <source>
        <dbReference type="ARBA" id="ARBA00022753"/>
    </source>
</evidence>
<dbReference type="GO" id="GO:0010008">
    <property type="term" value="C:endosome membrane"/>
    <property type="evidence" value="ECO:0007669"/>
    <property type="project" value="UniProtKB-SubCell"/>
</dbReference>
<keyword evidence="21" id="KW-0206">Cytoskeleton</keyword>
<dbReference type="SUPFAM" id="SSF47576">
    <property type="entry name" value="Calponin-homology domain, CH-domain"/>
    <property type="match status" value="1"/>
</dbReference>
<evidence type="ECO:0000256" key="14">
    <source>
        <dbReference type="ARBA" id="ARBA00022857"/>
    </source>
</evidence>
<dbReference type="Pfam" id="PF01494">
    <property type="entry name" value="FAD_binding_3"/>
    <property type="match status" value="1"/>
</dbReference>
<dbReference type="Gene3D" id="2.10.110.10">
    <property type="entry name" value="Cysteine Rich Protein"/>
    <property type="match status" value="1"/>
</dbReference>
<evidence type="ECO:0000313" key="31">
    <source>
        <dbReference type="Ensembl" id="ENSGMOP00000003740.2"/>
    </source>
</evidence>
<organism evidence="31 32">
    <name type="scientific">Gadus morhua</name>
    <name type="common">Atlantic cod</name>
    <dbReference type="NCBI Taxonomy" id="8049"/>
    <lineage>
        <taxon>Eukaryota</taxon>
        <taxon>Metazoa</taxon>
        <taxon>Chordata</taxon>
        <taxon>Craniata</taxon>
        <taxon>Vertebrata</taxon>
        <taxon>Euteleostomi</taxon>
        <taxon>Actinopterygii</taxon>
        <taxon>Neopterygii</taxon>
        <taxon>Teleostei</taxon>
        <taxon>Neoteleostei</taxon>
        <taxon>Acanthomorphata</taxon>
        <taxon>Zeiogadaria</taxon>
        <taxon>Gadariae</taxon>
        <taxon>Gadiformes</taxon>
        <taxon>Gadoidei</taxon>
        <taxon>Gadidae</taxon>
        <taxon>Gadus</taxon>
    </lineage>
</organism>
<keyword evidence="11" id="KW-0967">Endosome</keyword>
<dbReference type="AlphaFoldDB" id="A0A8C4YZ09"/>
<dbReference type="Gene3D" id="3.50.50.60">
    <property type="entry name" value="FAD/NAD(P)-binding domain"/>
    <property type="match status" value="1"/>
</dbReference>
<keyword evidence="15" id="KW-0560">Oxidoreductase</keyword>
<dbReference type="PROSITE" id="PS50023">
    <property type="entry name" value="LIM_DOMAIN_2"/>
    <property type="match status" value="1"/>
</dbReference>
<evidence type="ECO:0000256" key="22">
    <source>
        <dbReference type="ARBA" id="ARBA00044245"/>
    </source>
</evidence>
<evidence type="ECO:0000256" key="2">
    <source>
        <dbReference type="ARBA" id="ARBA00004214"/>
    </source>
</evidence>
<evidence type="ECO:0000256" key="17">
    <source>
        <dbReference type="ARBA" id="ARBA00023038"/>
    </source>
</evidence>
<evidence type="ECO:0000256" key="7">
    <source>
        <dbReference type="ARBA" id="ARBA00012709"/>
    </source>
</evidence>
<keyword evidence="13 25" id="KW-0862">Zinc</keyword>
<dbReference type="SUPFAM" id="SSF57716">
    <property type="entry name" value="Glucocorticoid receptor-like (DNA-binding domain)"/>
    <property type="match status" value="1"/>
</dbReference>
<dbReference type="InterPro" id="IPR001715">
    <property type="entry name" value="CH_dom"/>
</dbReference>
<dbReference type="PROSITE" id="PS50021">
    <property type="entry name" value="CH"/>
    <property type="match status" value="1"/>
</dbReference>
<dbReference type="EC" id="1.14.13.225" evidence="7"/>
<dbReference type="SMART" id="SM00132">
    <property type="entry name" value="LIM"/>
    <property type="match status" value="1"/>
</dbReference>
<dbReference type="SMART" id="SM01203">
    <property type="entry name" value="DUF3585"/>
    <property type="match status" value="1"/>
</dbReference>
<dbReference type="InterPro" id="IPR001781">
    <property type="entry name" value="Znf_LIM"/>
</dbReference>
<evidence type="ECO:0000256" key="16">
    <source>
        <dbReference type="ARBA" id="ARBA00023033"/>
    </source>
</evidence>
<dbReference type="Gene3D" id="1.10.418.10">
    <property type="entry name" value="Calponin-like domain"/>
    <property type="match status" value="1"/>
</dbReference>
<protein>
    <recommendedName>
        <fullName evidence="22">Molecule interacting with CasL protein 1</fullName>
        <ecNumber evidence="7">1.14.13.225</ecNumber>
        <ecNumber evidence="6">1.6.3.1</ecNumber>
    </recommendedName>
</protein>
<keyword evidence="12" id="KW-0274">FAD</keyword>
<keyword evidence="16" id="KW-0503">Monooxygenase</keyword>
<gene>
    <name evidence="31" type="primary">LOC115552629</name>
</gene>
<dbReference type="Pfam" id="PF00307">
    <property type="entry name" value="CH"/>
    <property type="match status" value="1"/>
</dbReference>
<evidence type="ECO:0000256" key="18">
    <source>
        <dbReference type="ARBA" id="ARBA00023054"/>
    </source>
</evidence>
<dbReference type="Pfam" id="PF00412">
    <property type="entry name" value="LIM"/>
    <property type="match status" value="1"/>
</dbReference>
<evidence type="ECO:0000256" key="3">
    <source>
        <dbReference type="ARBA" id="ARBA00004245"/>
    </source>
</evidence>
<feature type="coiled-coil region" evidence="26">
    <location>
        <begin position="1015"/>
        <end position="1042"/>
    </location>
</feature>
<dbReference type="SMART" id="SM00033">
    <property type="entry name" value="CH"/>
    <property type="match status" value="1"/>
</dbReference>